<dbReference type="NCBIfam" id="TIGR00138">
    <property type="entry name" value="rsmG_gidB"/>
    <property type="match status" value="1"/>
</dbReference>
<sequence length="247" mass="27884">MLFYNNYTVCSDNEEEGFVDLYCNENLVAEIAERNRPMLLKYIEGLVSFSGRVRLTGPQDPETLWSEHIVDCLYSVPLLPPEGNIIDVGTGGGLPGVVWAICRPDLTITLLDSVRKKCKALEELTALLKLENVRIVCSRAEEYALERREHFSLAGARAVTGTGVLLEYLSPFVSLGGKVLAFKGPLYKEEIEPLNGKEKRLGLSAPSVFPYSLNGKEHFLLIWQKKQPCSKEFPRKTGMAERKFWWR</sequence>
<evidence type="ECO:0000256" key="1">
    <source>
        <dbReference type="ARBA" id="ARBA00022490"/>
    </source>
</evidence>
<evidence type="ECO:0000256" key="2">
    <source>
        <dbReference type="ARBA" id="ARBA00022552"/>
    </source>
</evidence>
<dbReference type="SUPFAM" id="SSF53335">
    <property type="entry name" value="S-adenosyl-L-methionine-dependent methyltransferases"/>
    <property type="match status" value="1"/>
</dbReference>
<dbReference type="Gene3D" id="3.40.50.150">
    <property type="entry name" value="Vaccinia Virus protein VP39"/>
    <property type="match status" value="1"/>
</dbReference>
<dbReference type="CDD" id="cd02440">
    <property type="entry name" value="AdoMet_MTases"/>
    <property type="match status" value="1"/>
</dbReference>
<keyword evidence="1" id="KW-0963">Cytoplasm</keyword>
<accession>A0A645A5J5</accession>
<dbReference type="InterPro" id="IPR029063">
    <property type="entry name" value="SAM-dependent_MTases_sf"/>
</dbReference>
<dbReference type="EMBL" id="VSSQ01011151">
    <property type="protein sequence ID" value="MPM46123.1"/>
    <property type="molecule type" value="Genomic_DNA"/>
</dbReference>
<dbReference type="HAMAP" id="MF_00074">
    <property type="entry name" value="16SrRNA_methyltr_G"/>
    <property type="match status" value="1"/>
</dbReference>
<dbReference type="Pfam" id="PF02527">
    <property type="entry name" value="GidB"/>
    <property type="match status" value="1"/>
</dbReference>
<dbReference type="PANTHER" id="PTHR31760">
    <property type="entry name" value="S-ADENOSYL-L-METHIONINE-DEPENDENT METHYLTRANSFERASES SUPERFAMILY PROTEIN"/>
    <property type="match status" value="1"/>
</dbReference>
<dbReference type="PANTHER" id="PTHR31760:SF0">
    <property type="entry name" value="S-ADENOSYL-L-METHIONINE-DEPENDENT METHYLTRANSFERASES SUPERFAMILY PROTEIN"/>
    <property type="match status" value="1"/>
</dbReference>
<comment type="caution">
    <text evidence="4">The sequence shown here is derived from an EMBL/GenBank/DDBJ whole genome shotgun (WGS) entry which is preliminary data.</text>
</comment>
<proteinExistence type="inferred from homology"/>
<dbReference type="GO" id="GO:0070043">
    <property type="term" value="F:rRNA (guanine-N7-)-methyltransferase activity"/>
    <property type="evidence" value="ECO:0007669"/>
    <property type="project" value="TreeGrafter"/>
</dbReference>
<protein>
    <submittedName>
        <fullName evidence="4">Ribosomal RNA small subunit methyltransferase G</fullName>
        <ecNumber evidence="4">2.1.1.-</ecNumber>
    </submittedName>
</protein>
<name>A0A645A5J5_9ZZZZ</name>
<keyword evidence="4" id="KW-0489">Methyltransferase</keyword>
<evidence type="ECO:0000313" key="4">
    <source>
        <dbReference type="EMBL" id="MPM46123.1"/>
    </source>
</evidence>
<reference evidence="4" key="1">
    <citation type="submission" date="2019-08" db="EMBL/GenBank/DDBJ databases">
        <authorList>
            <person name="Kucharzyk K."/>
            <person name="Murdoch R.W."/>
            <person name="Higgins S."/>
            <person name="Loffler F."/>
        </authorList>
    </citation>
    <scope>NUCLEOTIDE SEQUENCE</scope>
</reference>
<dbReference type="InterPro" id="IPR003682">
    <property type="entry name" value="rRNA_ssu_MeTfrase_G"/>
</dbReference>
<gene>
    <name evidence="4" type="primary">rsmG_35</name>
    <name evidence="4" type="ORF">SDC9_92821</name>
</gene>
<keyword evidence="3 4" id="KW-0808">Transferase</keyword>
<organism evidence="4">
    <name type="scientific">bioreactor metagenome</name>
    <dbReference type="NCBI Taxonomy" id="1076179"/>
    <lineage>
        <taxon>unclassified sequences</taxon>
        <taxon>metagenomes</taxon>
        <taxon>ecological metagenomes</taxon>
    </lineage>
</organism>
<dbReference type="EC" id="2.1.1.-" evidence="4"/>
<dbReference type="AlphaFoldDB" id="A0A645A5J5"/>
<keyword evidence="2" id="KW-0698">rRNA processing</keyword>
<evidence type="ECO:0000256" key="3">
    <source>
        <dbReference type="ARBA" id="ARBA00022679"/>
    </source>
</evidence>
<dbReference type="GO" id="GO:0005829">
    <property type="term" value="C:cytosol"/>
    <property type="evidence" value="ECO:0007669"/>
    <property type="project" value="TreeGrafter"/>
</dbReference>